<proteinExistence type="predicted"/>
<sequence length="80" mass="8870">MSLSLTASHSILDVGSHPKDRLGGVFWPTRQSLIHQHQDHLHVLPQQGRVVAVLRRSSQRPDVLQGFDGIDGRLFIPLSG</sequence>
<dbReference type="HOGENOM" id="CLU_2586157_0_0_5"/>
<dbReference type="KEGG" id="nwi:Nwi_1342"/>
<name>Q3SSY8_NITWN</name>
<keyword evidence="2" id="KW-1185">Reference proteome</keyword>
<dbReference type="AlphaFoldDB" id="Q3SSY8"/>
<reference evidence="1 2" key="1">
    <citation type="journal article" date="2006" name="Appl. Environ. Microbiol.">
        <title>Genome sequence of the chemolithoautotrophic nitrite-oxidizing bacterium Nitrobacter winogradskyi Nb-255.</title>
        <authorList>
            <person name="Starkenburg S.R."/>
            <person name="Chain P.S."/>
            <person name="Sayavedra-Soto L.A."/>
            <person name="Hauser L."/>
            <person name="Land M.L."/>
            <person name="Larimer F.W."/>
            <person name="Malfatti S.A."/>
            <person name="Klotz M.G."/>
            <person name="Bottomley P.J."/>
            <person name="Arp D.J."/>
            <person name="Hickey W.J."/>
        </authorList>
    </citation>
    <scope>NUCLEOTIDE SEQUENCE [LARGE SCALE GENOMIC DNA]</scope>
    <source>
        <strain evidence="2">ATCC 25391 / DSM 10237 / CIP 104748 / NCIMB 11846 / Nb-255</strain>
    </source>
</reference>
<dbReference type="EMBL" id="CP000115">
    <property type="protein sequence ID" value="ABA04603.1"/>
    <property type="molecule type" value="Genomic_DNA"/>
</dbReference>
<dbReference type="Proteomes" id="UP000002531">
    <property type="component" value="Chromosome"/>
</dbReference>
<evidence type="ECO:0000313" key="2">
    <source>
        <dbReference type="Proteomes" id="UP000002531"/>
    </source>
</evidence>
<evidence type="ECO:0000313" key="1">
    <source>
        <dbReference type="EMBL" id="ABA04603.1"/>
    </source>
</evidence>
<gene>
    <name evidence="1" type="ordered locus">Nwi_1342</name>
</gene>
<protein>
    <submittedName>
        <fullName evidence="1">Uncharacterized protein</fullName>
    </submittedName>
</protein>
<accession>Q3SSY8</accession>
<organism evidence="1 2">
    <name type="scientific">Nitrobacter winogradskyi (strain ATCC 25391 / DSM 10237 / CIP 104748 / NCIMB 11846 / Nb-255)</name>
    <dbReference type="NCBI Taxonomy" id="323098"/>
    <lineage>
        <taxon>Bacteria</taxon>
        <taxon>Pseudomonadati</taxon>
        <taxon>Pseudomonadota</taxon>
        <taxon>Alphaproteobacteria</taxon>
        <taxon>Hyphomicrobiales</taxon>
        <taxon>Nitrobacteraceae</taxon>
        <taxon>Nitrobacter</taxon>
    </lineage>
</organism>